<evidence type="ECO:0000256" key="6">
    <source>
        <dbReference type="ARBA" id="ARBA00023136"/>
    </source>
</evidence>
<feature type="transmembrane region" description="Helical" evidence="7">
    <location>
        <begin position="242"/>
        <end position="267"/>
    </location>
</feature>
<dbReference type="CDD" id="cd06261">
    <property type="entry name" value="TM_PBP2"/>
    <property type="match status" value="1"/>
</dbReference>
<feature type="transmembrane region" description="Helical" evidence="7">
    <location>
        <begin position="138"/>
        <end position="160"/>
    </location>
</feature>
<evidence type="ECO:0000256" key="5">
    <source>
        <dbReference type="ARBA" id="ARBA00022989"/>
    </source>
</evidence>
<evidence type="ECO:0000259" key="8">
    <source>
        <dbReference type="PROSITE" id="PS50928"/>
    </source>
</evidence>
<dbReference type="Pfam" id="PF00528">
    <property type="entry name" value="BPD_transp_1"/>
    <property type="match status" value="1"/>
</dbReference>
<dbReference type="Pfam" id="PF19300">
    <property type="entry name" value="BPD_transp_1_N"/>
    <property type="match status" value="1"/>
</dbReference>
<dbReference type="EMBL" id="VXRG01000137">
    <property type="protein sequence ID" value="MXY95131.1"/>
    <property type="molecule type" value="Genomic_DNA"/>
</dbReference>
<dbReference type="PANTHER" id="PTHR43163:SF6">
    <property type="entry name" value="DIPEPTIDE TRANSPORT SYSTEM PERMEASE PROTEIN DPPB-RELATED"/>
    <property type="match status" value="1"/>
</dbReference>
<evidence type="ECO:0000256" key="7">
    <source>
        <dbReference type="RuleBase" id="RU363032"/>
    </source>
</evidence>
<comment type="subcellular location">
    <subcellularLocation>
        <location evidence="1 7">Cell membrane</location>
        <topology evidence="1 7">Multi-pass membrane protein</topology>
    </subcellularLocation>
</comment>
<gene>
    <name evidence="9" type="ORF">F4Y42_16950</name>
</gene>
<dbReference type="InterPro" id="IPR045621">
    <property type="entry name" value="BPD_transp_1_N"/>
</dbReference>
<accession>A0A6B0YXH9</accession>
<dbReference type="GO" id="GO:0005886">
    <property type="term" value="C:plasma membrane"/>
    <property type="evidence" value="ECO:0007669"/>
    <property type="project" value="UniProtKB-SubCell"/>
</dbReference>
<keyword evidence="6 7" id="KW-0472">Membrane</keyword>
<keyword evidence="2 7" id="KW-0813">Transport</keyword>
<protein>
    <submittedName>
        <fullName evidence="9">ABC transporter permease</fullName>
    </submittedName>
</protein>
<reference evidence="9" key="1">
    <citation type="submission" date="2019-09" db="EMBL/GenBank/DDBJ databases">
        <title>Characterisation of the sponge microbiome using genome-centric metagenomics.</title>
        <authorList>
            <person name="Engelberts J.P."/>
            <person name="Robbins S.J."/>
            <person name="De Goeij J.M."/>
            <person name="Aranda M."/>
            <person name="Bell S.C."/>
            <person name="Webster N.S."/>
        </authorList>
    </citation>
    <scope>NUCLEOTIDE SEQUENCE</scope>
    <source>
        <strain evidence="9">SB0664_bin_27</strain>
    </source>
</reference>
<evidence type="ECO:0000313" key="9">
    <source>
        <dbReference type="EMBL" id="MXY95131.1"/>
    </source>
</evidence>
<dbReference type="AlphaFoldDB" id="A0A6B0YXH9"/>
<dbReference type="SUPFAM" id="SSF161098">
    <property type="entry name" value="MetI-like"/>
    <property type="match status" value="1"/>
</dbReference>
<dbReference type="InterPro" id="IPR035906">
    <property type="entry name" value="MetI-like_sf"/>
</dbReference>
<comment type="caution">
    <text evidence="9">The sequence shown here is derived from an EMBL/GenBank/DDBJ whole genome shotgun (WGS) entry which is preliminary data.</text>
</comment>
<feature type="transmembrane region" description="Helical" evidence="7">
    <location>
        <begin position="6"/>
        <end position="29"/>
    </location>
</feature>
<evidence type="ECO:0000256" key="3">
    <source>
        <dbReference type="ARBA" id="ARBA00022475"/>
    </source>
</evidence>
<feature type="transmembrane region" description="Helical" evidence="7">
    <location>
        <begin position="105"/>
        <end position="126"/>
    </location>
</feature>
<evidence type="ECO:0000256" key="4">
    <source>
        <dbReference type="ARBA" id="ARBA00022692"/>
    </source>
</evidence>
<dbReference type="GO" id="GO:0055085">
    <property type="term" value="P:transmembrane transport"/>
    <property type="evidence" value="ECO:0007669"/>
    <property type="project" value="InterPro"/>
</dbReference>
<sequence length="322" mass="34983">MSAYVLRRILLVFPLLLGATIINYTIFALSPGDPVSAMIDPFELSNMTAEDLQEAREALGLNKPIPVRYLLWLGQAVQGNLGYSIWYNTPVFEVMLRALGNSMPVMIFALLASTIAGIILGIISALKPYSLLDSILTTFAFAGVAVPGFFFALLLIYAVAIKMDILPTGGVTTPGADPSFGNRFSHIILPGFALAYETTGSLLRYTRSSLLEVLSLDYMTTARAKGLVERVVILRHGLRNALLPIITILGLRLPSIFGGAVLIETVFNYPGVGWTLVQAVNNRDYPLMMGGVLIAAILVLLTNLLADLLYTVADPRIRYEEG</sequence>
<proteinExistence type="inferred from homology"/>
<dbReference type="PANTHER" id="PTHR43163">
    <property type="entry name" value="DIPEPTIDE TRANSPORT SYSTEM PERMEASE PROTEIN DPPB-RELATED"/>
    <property type="match status" value="1"/>
</dbReference>
<comment type="similarity">
    <text evidence="7">Belongs to the binding-protein-dependent transport system permease family.</text>
</comment>
<keyword evidence="5 7" id="KW-1133">Transmembrane helix</keyword>
<keyword evidence="4 7" id="KW-0812">Transmembrane</keyword>
<keyword evidence="3" id="KW-1003">Cell membrane</keyword>
<organism evidence="9">
    <name type="scientific">Caldilineaceae bacterium SB0664_bin_27</name>
    <dbReference type="NCBI Taxonomy" id="2605260"/>
    <lineage>
        <taxon>Bacteria</taxon>
        <taxon>Bacillati</taxon>
        <taxon>Chloroflexota</taxon>
        <taxon>Caldilineae</taxon>
        <taxon>Caldilineales</taxon>
        <taxon>Caldilineaceae</taxon>
    </lineage>
</organism>
<evidence type="ECO:0000256" key="1">
    <source>
        <dbReference type="ARBA" id="ARBA00004651"/>
    </source>
</evidence>
<feature type="domain" description="ABC transmembrane type-1" evidence="8">
    <location>
        <begin position="99"/>
        <end position="310"/>
    </location>
</feature>
<dbReference type="InterPro" id="IPR000515">
    <property type="entry name" value="MetI-like"/>
</dbReference>
<name>A0A6B0YXH9_9CHLR</name>
<evidence type="ECO:0000256" key="2">
    <source>
        <dbReference type="ARBA" id="ARBA00022448"/>
    </source>
</evidence>
<dbReference type="PROSITE" id="PS50928">
    <property type="entry name" value="ABC_TM1"/>
    <property type="match status" value="1"/>
</dbReference>
<dbReference type="Gene3D" id="1.10.3720.10">
    <property type="entry name" value="MetI-like"/>
    <property type="match status" value="1"/>
</dbReference>
<feature type="transmembrane region" description="Helical" evidence="7">
    <location>
        <begin position="287"/>
        <end position="310"/>
    </location>
</feature>